<keyword evidence="15" id="KW-1185">Reference proteome</keyword>
<feature type="region of interest" description="Disordered" evidence="12">
    <location>
        <begin position="868"/>
        <end position="893"/>
    </location>
</feature>
<keyword evidence="9" id="KW-0539">Nucleus</keyword>
<evidence type="ECO:0000256" key="4">
    <source>
        <dbReference type="ARBA" id="ARBA00022741"/>
    </source>
</evidence>
<evidence type="ECO:0000256" key="7">
    <source>
        <dbReference type="ARBA" id="ARBA00023125"/>
    </source>
</evidence>
<gene>
    <name evidence="14" type="ORF">SASPL_125012</name>
</gene>
<feature type="coiled-coil region" evidence="11">
    <location>
        <begin position="569"/>
        <end position="596"/>
    </location>
</feature>
<dbReference type="FunFam" id="1.10.1420.10:FF:000003">
    <property type="entry name" value="DNA mismatch repair protein"/>
    <property type="match status" value="1"/>
</dbReference>
<feature type="domain" description="DNA mismatch repair proteins mutS family" evidence="13">
    <location>
        <begin position="763"/>
        <end position="779"/>
    </location>
</feature>
<evidence type="ECO:0000256" key="12">
    <source>
        <dbReference type="SAM" id="MobiDB-lite"/>
    </source>
</evidence>
<dbReference type="InterPro" id="IPR007861">
    <property type="entry name" value="DNA_mismatch_repair_MutS_clamp"/>
</dbReference>
<feature type="compositionally biased region" description="Polar residues" evidence="12">
    <location>
        <begin position="979"/>
        <end position="996"/>
    </location>
</feature>
<dbReference type="InterPro" id="IPR007696">
    <property type="entry name" value="DNA_mismatch_repair_MutS_core"/>
</dbReference>
<dbReference type="PANTHER" id="PTHR11361:SF35">
    <property type="entry name" value="DNA MISMATCH REPAIR PROTEIN MSH2"/>
    <property type="match status" value="1"/>
</dbReference>
<dbReference type="Pfam" id="PF01624">
    <property type="entry name" value="MutS_I"/>
    <property type="match status" value="1"/>
</dbReference>
<dbReference type="FunFam" id="3.40.50.300:FF:000925">
    <property type="entry name" value="DNA mismatch repair protein MSH2"/>
    <property type="match status" value="1"/>
</dbReference>
<dbReference type="PANTHER" id="PTHR11361">
    <property type="entry name" value="DNA MISMATCH REPAIR PROTEIN MUTS FAMILY MEMBER"/>
    <property type="match status" value="1"/>
</dbReference>
<keyword evidence="8" id="KW-0234">DNA repair</keyword>
<organism evidence="14">
    <name type="scientific">Salvia splendens</name>
    <name type="common">Scarlet sage</name>
    <dbReference type="NCBI Taxonomy" id="180675"/>
    <lineage>
        <taxon>Eukaryota</taxon>
        <taxon>Viridiplantae</taxon>
        <taxon>Streptophyta</taxon>
        <taxon>Embryophyta</taxon>
        <taxon>Tracheophyta</taxon>
        <taxon>Spermatophyta</taxon>
        <taxon>Magnoliopsida</taxon>
        <taxon>eudicotyledons</taxon>
        <taxon>Gunneridae</taxon>
        <taxon>Pentapetalae</taxon>
        <taxon>asterids</taxon>
        <taxon>lamiids</taxon>
        <taxon>Lamiales</taxon>
        <taxon>Lamiaceae</taxon>
        <taxon>Nepetoideae</taxon>
        <taxon>Mentheae</taxon>
        <taxon>Salviinae</taxon>
        <taxon>Salvia</taxon>
        <taxon>Salvia subgen. Calosphace</taxon>
        <taxon>core Calosphace</taxon>
    </lineage>
</organism>
<evidence type="ECO:0000256" key="9">
    <source>
        <dbReference type="ARBA" id="ARBA00023242"/>
    </source>
</evidence>
<dbReference type="GO" id="GO:0051053">
    <property type="term" value="P:negative regulation of DNA metabolic process"/>
    <property type="evidence" value="ECO:0007669"/>
    <property type="project" value="UniProtKB-ARBA"/>
</dbReference>
<dbReference type="InterPro" id="IPR007860">
    <property type="entry name" value="DNA_mmatch_repair_MutS_con_dom"/>
</dbReference>
<dbReference type="InterPro" id="IPR000432">
    <property type="entry name" value="DNA_mismatch_repair_MutS_C"/>
</dbReference>
<proteinExistence type="inferred from homology"/>
<dbReference type="GO" id="GO:0030983">
    <property type="term" value="F:mismatched DNA binding"/>
    <property type="evidence" value="ECO:0007669"/>
    <property type="project" value="InterPro"/>
</dbReference>
<dbReference type="InterPro" id="IPR036187">
    <property type="entry name" value="DNA_mismatch_repair_MutS_sf"/>
</dbReference>
<keyword evidence="7" id="KW-0238">DNA-binding</keyword>
<dbReference type="InterPro" id="IPR036678">
    <property type="entry name" value="MutS_con_dom_sf"/>
</dbReference>
<dbReference type="GO" id="GO:0005524">
    <property type="term" value="F:ATP binding"/>
    <property type="evidence" value="ECO:0007669"/>
    <property type="project" value="UniProtKB-KW"/>
</dbReference>
<evidence type="ECO:0000313" key="15">
    <source>
        <dbReference type="Proteomes" id="UP000298416"/>
    </source>
</evidence>
<feature type="compositionally biased region" description="Basic and acidic residues" evidence="12">
    <location>
        <begin position="873"/>
        <end position="893"/>
    </location>
</feature>
<dbReference type="EMBL" id="PNBA02000009">
    <property type="protein sequence ID" value="KAG6412335.1"/>
    <property type="molecule type" value="Genomic_DNA"/>
</dbReference>
<evidence type="ECO:0000256" key="10">
    <source>
        <dbReference type="ARBA" id="ARBA00073545"/>
    </source>
</evidence>
<evidence type="ECO:0000256" key="6">
    <source>
        <dbReference type="ARBA" id="ARBA00022840"/>
    </source>
</evidence>
<dbReference type="Pfam" id="PF05192">
    <property type="entry name" value="MutS_III"/>
    <property type="match status" value="1"/>
</dbReference>
<dbReference type="GO" id="GO:0032301">
    <property type="term" value="C:MutSalpha complex"/>
    <property type="evidence" value="ECO:0007669"/>
    <property type="project" value="TreeGrafter"/>
</dbReference>
<dbReference type="InterPro" id="IPR027417">
    <property type="entry name" value="P-loop_NTPase"/>
</dbReference>
<dbReference type="InterPro" id="IPR007695">
    <property type="entry name" value="DNA_mismatch_repair_MutS-lik_N"/>
</dbReference>
<dbReference type="SMART" id="SM00533">
    <property type="entry name" value="MUTSd"/>
    <property type="match status" value="1"/>
</dbReference>
<evidence type="ECO:0000256" key="8">
    <source>
        <dbReference type="ARBA" id="ARBA00023204"/>
    </source>
</evidence>
<dbReference type="GO" id="GO:0140664">
    <property type="term" value="F:ATP-dependent DNA damage sensor activity"/>
    <property type="evidence" value="ECO:0007669"/>
    <property type="project" value="InterPro"/>
</dbReference>
<keyword evidence="6" id="KW-0067">ATP-binding</keyword>
<comment type="subcellular location">
    <subcellularLocation>
        <location evidence="1">Nucleus</location>
    </subcellularLocation>
</comment>
<name>A0A8X8XD31_SALSN</name>
<comment type="caution">
    <text evidence="14">The sequence shown here is derived from an EMBL/GenBank/DDBJ whole genome shotgun (WGS) entry which is preliminary data.</text>
</comment>
<dbReference type="Pfam" id="PF00488">
    <property type="entry name" value="MutS_V"/>
    <property type="match status" value="1"/>
</dbReference>
<dbReference type="SUPFAM" id="SSF48334">
    <property type="entry name" value="DNA repair protein MutS, domain III"/>
    <property type="match status" value="1"/>
</dbReference>
<sequence>MGDNFEEHNKLPELKLDAKQAQGFISFFKKLDADPRAIRFFDRKVSAPHGSVPFLVSVWLCYTGSRNDYYTTHGENATFIAKTYYHTTTAVRQLGSGSDAISSVSVSKNMFETVARDLLLERTDHTLELYEGNGANWRLVKSGSPGNLGSFEEILFANNEMQDSPAIVAVLSNLRESGCTVGLGYVDLTKRVLGLAEFPDDSHYTNLESTLVALGCKECLLPGDIAKSSDFKSLTDALSRCGVMVMERKRVEFKGRDLVQDLGRLVKGSIDPVRDLLAAFEFAPSALGCVMSYADLLADETNYGNYKIQRYDLDSYMRLDSAVMRALNVMESKSDANKNFSLFGLLNRTCTAGMGKRLLHMWLKQPLLDVDEINSRLDLVQAFVEDAALRQDLRQHLKRISDIERLTRSLEKKKASLVHVVKLYQSSIRLPFIKNALEQYNGQFALLIKERYLDPLDTWTDDKHLNRFIALVETSVDLDQLENGEYMISSGYDSQLLTLKNEQESLEQAIHDLHRKAANDLDLPIDKALKLEKGTQYGYAFRITKKEEPKVRKKLNVHFIVLETRKDGVKFTNTKLKKLSDQYQKVVEEYKSCQRELVARVVQTAASFSEVFEGLAWTLSEMDVLLSFADLAAGSPTAYTRPTISPPDEGDIILEGSRHPCVEAQDWVNFIPNDCKLLRGKSWFQIITGPNMGGKSTFIRQVGVNILMAQIGSFVPCDNASISIRDCIFARVGAGDCQLRGVSTFMQEMLETASILKGATNRSLIIIDELGRGTSTYDGFGLAWAICEHIVEVIQAPTLFATHFHELTALAPESASNEQSSKKLPGVEPGACDQSFGIHVAEFANFPESVVALARAKASELEDFSPAAILPSDPKEVGTKRKRAEDSDDVTKGAERARQFLKDFSELPLDKMELEQALEQVGKEKEPCALVVQEVALTPSLVSICSDLRVERDGRRKMAEESEKRFEEIMKKLFHAPSNSRIKSSDASGVGVQQLSGRKRPHSSSVGRKLVGNELDGSLSVLPAAGQAPVCRPWDRGDLVRRLSTFKSMTWFAKPQYNDKCFAYSECASVPITWMPFDFGRVDLKSANFLLVHVSPVEKAAMVFSLKLEGGHNLLCPWTNNSCAEELAQFPVLSRASLIEDYKGRILSLSQLIALPVIVPVAIDDLRASQLEKFHSDSSSLGYHEPLESSGTKSSGHIPATSSSILYYQAQKLISLLGWEPRILPYRVDFKDGQNYAIKDANVTIATGHKPKDNIQSSSEDTDPSSELQVDPSCVVLDCKLCGASVGLWAFTTIPQPLEYIRFVGFTEVTDKGITAHDEAGAKEGSSDNQICTGSSGGIGNTGNTPSTSSGFTIAGGPPPASLNYGATISLPIVGQNLRARLPIKTGTKDHSDVQVEDQAVVQQSETISAEETFVTIEPNAIADKPLEAPESVAEGTNLNFSGTEKGVNSAAAGELSSSTLEDISSITNAGGLVPHREQMSGNQEGGSYGKNYVDSLGIGASQSEKPMLFSTREHKKLLSFSKPIEFDPIKQHRHFCPWILSTGKSAPGWLQTLSALEENKELSNVGSSSLVEVDDPLESVRTLFTSPDKKRAKICDQVRFMFLTKSRRRRGLGLGDVEAERSGNHGFGGVEIICLEYER</sequence>
<dbReference type="PROSITE" id="PS00486">
    <property type="entry name" value="DNA_MISMATCH_REPAIR_2"/>
    <property type="match status" value="1"/>
</dbReference>
<dbReference type="Gene3D" id="3.40.50.300">
    <property type="entry name" value="P-loop containing nucleotide triphosphate hydrolases"/>
    <property type="match status" value="1"/>
</dbReference>
<keyword evidence="4" id="KW-0547">Nucleotide-binding</keyword>
<dbReference type="Gene3D" id="3.40.1170.10">
    <property type="entry name" value="DNA repair protein MutS, domain I"/>
    <property type="match status" value="1"/>
</dbReference>
<dbReference type="Pfam" id="PF05190">
    <property type="entry name" value="MutS_IV"/>
    <property type="match status" value="1"/>
</dbReference>
<evidence type="ECO:0000313" key="14">
    <source>
        <dbReference type="EMBL" id="KAG6412335.1"/>
    </source>
</evidence>
<evidence type="ECO:0000256" key="5">
    <source>
        <dbReference type="ARBA" id="ARBA00022763"/>
    </source>
</evidence>
<dbReference type="GO" id="GO:0006298">
    <property type="term" value="P:mismatch repair"/>
    <property type="evidence" value="ECO:0007669"/>
    <property type="project" value="InterPro"/>
</dbReference>
<dbReference type="SMART" id="SM00534">
    <property type="entry name" value="MUTSac"/>
    <property type="match status" value="1"/>
</dbReference>
<dbReference type="FunFam" id="3.30.420.110:FF:000002">
    <property type="entry name" value="DNA mismatch repair protein"/>
    <property type="match status" value="1"/>
</dbReference>
<feature type="region of interest" description="Disordered" evidence="12">
    <location>
        <begin position="979"/>
        <end position="1007"/>
    </location>
</feature>
<evidence type="ECO:0000259" key="13">
    <source>
        <dbReference type="PROSITE" id="PS00486"/>
    </source>
</evidence>
<keyword evidence="11" id="KW-0175">Coiled coil</keyword>
<dbReference type="InterPro" id="IPR045076">
    <property type="entry name" value="MutS"/>
</dbReference>
<evidence type="ECO:0000256" key="3">
    <source>
        <dbReference type="ARBA" id="ARBA00019549"/>
    </source>
</evidence>
<dbReference type="Proteomes" id="UP000298416">
    <property type="component" value="Unassembled WGS sequence"/>
</dbReference>
<reference evidence="14" key="2">
    <citation type="submission" date="2020-08" db="EMBL/GenBank/DDBJ databases">
        <title>Plant Genome Project.</title>
        <authorList>
            <person name="Zhang R.-G."/>
        </authorList>
    </citation>
    <scope>NUCLEOTIDE SEQUENCE</scope>
    <source>
        <strain evidence="14">Huo1</strain>
        <tissue evidence="14">Leaf</tissue>
    </source>
</reference>
<comment type="similarity">
    <text evidence="2">Belongs to the DNA mismatch repair MutS family.</text>
</comment>
<evidence type="ECO:0000256" key="2">
    <source>
        <dbReference type="ARBA" id="ARBA00006271"/>
    </source>
</evidence>
<dbReference type="GO" id="GO:0006312">
    <property type="term" value="P:mitotic recombination"/>
    <property type="evidence" value="ECO:0007669"/>
    <property type="project" value="TreeGrafter"/>
</dbReference>
<dbReference type="SUPFAM" id="SSF52540">
    <property type="entry name" value="P-loop containing nucleoside triphosphate hydrolases"/>
    <property type="match status" value="1"/>
</dbReference>
<dbReference type="Pfam" id="PF05188">
    <property type="entry name" value="MutS_II"/>
    <property type="match status" value="1"/>
</dbReference>
<accession>A0A8X8XD31</accession>
<evidence type="ECO:0000256" key="11">
    <source>
        <dbReference type="SAM" id="Coils"/>
    </source>
</evidence>
<dbReference type="InterPro" id="IPR016151">
    <property type="entry name" value="DNA_mismatch_repair_MutS_N"/>
</dbReference>
<dbReference type="Gene3D" id="1.10.1420.10">
    <property type="match status" value="2"/>
</dbReference>
<reference evidence="14" key="1">
    <citation type="submission" date="2018-01" db="EMBL/GenBank/DDBJ databases">
        <authorList>
            <person name="Mao J.F."/>
        </authorList>
    </citation>
    <scope>NUCLEOTIDE SEQUENCE</scope>
    <source>
        <strain evidence="14">Huo1</strain>
        <tissue evidence="14">Leaf</tissue>
    </source>
</reference>
<evidence type="ECO:0000256" key="1">
    <source>
        <dbReference type="ARBA" id="ARBA00004123"/>
    </source>
</evidence>
<dbReference type="Gene3D" id="3.30.420.110">
    <property type="entry name" value="MutS, connector domain"/>
    <property type="match status" value="1"/>
</dbReference>
<keyword evidence="5" id="KW-0227">DNA damage</keyword>
<protein>
    <recommendedName>
        <fullName evidence="10">DNA mismatch repair protein MSH2</fullName>
    </recommendedName>
    <alternativeName>
        <fullName evidence="3">DNA mismatch repair protein Msh2</fullName>
    </alternativeName>
</protein>